<protein>
    <submittedName>
        <fullName evidence="9">PSMC3 interacting protein</fullName>
    </submittedName>
</protein>
<keyword evidence="10" id="KW-1185">Reference proteome</keyword>
<keyword evidence="4" id="KW-0539">Nucleus</keyword>
<evidence type="ECO:0000259" key="8">
    <source>
        <dbReference type="Pfam" id="PF07106"/>
    </source>
</evidence>
<dbReference type="GO" id="GO:0120231">
    <property type="term" value="C:DNA recombinase auxiliary factor complex"/>
    <property type="evidence" value="ECO:0007669"/>
    <property type="project" value="TreeGrafter"/>
</dbReference>
<comment type="subcellular location">
    <subcellularLocation>
        <location evidence="1">Nucleus</location>
    </subcellularLocation>
</comment>
<dbReference type="Proteomes" id="UP000530660">
    <property type="component" value="Unassembled WGS sequence"/>
</dbReference>
<organism evidence="9 10">
    <name type="scientific">Cyanidiococcus yangmingshanensis</name>
    <dbReference type="NCBI Taxonomy" id="2690220"/>
    <lineage>
        <taxon>Eukaryota</taxon>
        <taxon>Rhodophyta</taxon>
        <taxon>Bangiophyceae</taxon>
        <taxon>Cyanidiales</taxon>
        <taxon>Cyanidiaceae</taxon>
        <taxon>Cyanidiococcus</taxon>
    </lineage>
</organism>
<keyword evidence="3" id="KW-0233">DNA recombination</keyword>
<evidence type="ECO:0000313" key="9">
    <source>
        <dbReference type="EMBL" id="KAF6005035.1"/>
    </source>
</evidence>
<dbReference type="InterPro" id="IPR036388">
    <property type="entry name" value="WH-like_DNA-bd_sf"/>
</dbReference>
<feature type="region of interest" description="Disordered" evidence="7">
    <location>
        <begin position="1"/>
        <end position="33"/>
    </location>
</feature>
<evidence type="ECO:0000256" key="7">
    <source>
        <dbReference type="SAM" id="MobiDB-lite"/>
    </source>
</evidence>
<evidence type="ECO:0000256" key="6">
    <source>
        <dbReference type="SAM" id="Coils"/>
    </source>
</evidence>
<evidence type="ECO:0000256" key="1">
    <source>
        <dbReference type="ARBA" id="ARBA00004123"/>
    </source>
</evidence>
<dbReference type="GO" id="GO:0000709">
    <property type="term" value="P:meiotic joint molecule formation"/>
    <property type="evidence" value="ECO:0007669"/>
    <property type="project" value="TreeGrafter"/>
</dbReference>
<accession>A0A7J7IPG7</accession>
<feature type="domain" description="Homologous-pairing protein 2 winged helix" evidence="8">
    <location>
        <begin position="40"/>
        <end position="100"/>
    </location>
</feature>
<evidence type="ECO:0000256" key="5">
    <source>
        <dbReference type="ARBA" id="ARBA00023254"/>
    </source>
</evidence>
<dbReference type="GO" id="GO:0003690">
    <property type="term" value="F:double-stranded DNA binding"/>
    <property type="evidence" value="ECO:0007669"/>
    <property type="project" value="TreeGrafter"/>
</dbReference>
<dbReference type="GO" id="GO:0000794">
    <property type="term" value="C:condensed nuclear chromosome"/>
    <property type="evidence" value="ECO:0007669"/>
    <property type="project" value="TreeGrafter"/>
</dbReference>
<feature type="coiled-coil region" evidence="6">
    <location>
        <begin position="113"/>
        <end position="184"/>
    </location>
</feature>
<dbReference type="PANTHER" id="PTHR15938">
    <property type="entry name" value="TBP-1 INTERACTING PROTEIN"/>
    <property type="match status" value="1"/>
</dbReference>
<dbReference type="GO" id="GO:0010774">
    <property type="term" value="P:meiotic strand invasion involved in reciprocal meiotic recombination"/>
    <property type="evidence" value="ECO:0007669"/>
    <property type="project" value="TreeGrafter"/>
</dbReference>
<comment type="caution">
    <text evidence="9">The sequence shown here is derived from an EMBL/GenBank/DDBJ whole genome shotgun (WGS) entry which is preliminary data.</text>
</comment>
<evidence type="ECO:0000256" key="2">
    <source>
        <dbReference type="ARBA" id="ARBA00007922"/>
    </source>
</evidence>
<evidence type="ECO:0000256" key="3">
    <source>
        <dbReference type="ARBA" id="ARBA00023172"/>
    </source>
</evidence>
<proteinExistence type="inferred from homology"/>
<name>A0A7J7IPG7_9RHOD</name>
<dbReference type="OrthoDB" id="272266at2759"/>
<dbReference type="Gene3D" id="1.10.10.10">
    <property type="entry name" value="Winged helix-like DNA-binding domain superfamily/Winged helix DNA-binding domain"/>
    <property type="match status" value="1"/>
</dbReference>
<dbReference type="InterPro" id="IPR010776">
    <property type="entry name" value="Hop2_WH_dom"/>
</dbReference>
<reference evidence="9 10" key="1">
    <citation type="journal article" date="2020" name="J. Phycol.">
        <title>Comparative genome analysis reveals Cyanidiococcus gen. nov., a new extremophilic red algal genus sister to Cyanidioschyzon (Cyanidioschyzonaceae, Rhodophyta).</title>
        <authorList>
            <person name="Liu S.-L."/>
            <person name="Chiang Y.-R."/>
            <person name="Yoon H.S."/>
            <person name="Fu H.-Y."/>
        </authorList>
    </citation>
    <scope>NUCLEOTIDE SEQUENCE [LARGE SCALE GENOMIC DNA]</scope>
    <source>
        <strain evidence="9 10">THAL066</strain>
    </source>
</reference>
<keyword evidence="6" id="KW-0175">Coiled coil</keyword>
<evidence type="ECO:0000256" key="4">
    <source>
        <dbReference type="ARBA" id="ARBA00023242"/>
    </source>
</evidence>
<keyword evidence="5" id="KW-0469">Meiosis</keyword>
<dbReference type="GO" id="GO:0120230">
    <property type="term" value="F:recombinase activator activity"/>
    <property type="evidence" value="ECO:0007669"/>
    <property type="project" value="TreeGrafter"/>
</dbReference>
<dbReference type="PANTHER" id="PTHR15938:SF0">
    <property type="entry name" value="HOMOLOGOUS-PAIRING PROTEIN 2 HOMOLOG"/>
    <property type="match status" value="1"/>
</dbReference>
<evidence type="ECO:0000313" key="10">
    <source>
        <dbReference type="Proteomes" id="UP000530660"/>
    </source>
</evidence>
<dbReference type="EMBL" id="VWRR01000002">
    <property type="protein sequence ID" value="KAF6005035.1"/>
    <property type="molecule type" value="Genomic_DNA"/>
</dbReference>
<comment type="similarity">
    <text evidence="2">Belongs to the HOP2 family.</text>
</comment>
<dbReference type="Pfam" id="PF07106">
    <property type="entry name" value="WHD_TBPIP"/>
    <property type="match status" value="1"/>
</dbReference>
<gene>
    <name evidence="9" type="primary">PSMC3IP</name>
    <name evidence="9" type="ORF">F1559_004962</name>
</gene>
<dbReference type="AlphaFoldDB" id="A0A7J7IPG7"/>
<sequence>MPASSPPSSRKKRARTKSENNENADSSNKPAAPVFRDTNLQIVYDFLAAQNRPFSLQNIVDSLASRSELKKTALEKAISELVASEYVTCKEYGKTKLYLIRQQGIALPTAGETAALDQRLESLQEELGRVTAACRERETQISQLSAQPQTEEAKERLEILQRSIDEANQRLGTLQARAAGYDDERRQQIQRRHEQAQKGWRLRRNLAKQIVMQMAEGLERKPQALAEEIGIEVDFDDWLGPSRRAATH</sequence>
<dbReference type="GO" id="GO:0007129">
    <property type="term" value="P:homologous chromosome pairing at meiosis"/>
    <property type="evidence" value="ECO:0007669"/>
    <property type="project" value="TreeGrafter"/>
</dbReference>